<feature type="domain" description="HTH tetR-type" evidence="3">
    <location>
        <begin position="25"/>
        <end position="85"/>
    </location>
</feature>
<evidence type="ECO:0000256" key="1">
    <source>
        <dbReference type="ARBA" id="ARBA00023125"/>
    </source>
</evidence>
<dbReference type="PROSITE" id="PS50977">
    <property type="entry name" value="HTH_TETR_2"/>
    <property type="match status" value="1"/>
</dbReference>
<dbReference type="InterPro" id="IPR001647">
    <property type="entry name" value="HTH_TetR"/>
</dbReference>
<feature type="DNA-binding region" description="H-T-H motif" evidence="2">
    <location>
        <begin position="48"/>
        <end position="67"/>
    </location>
</feature>
<dbReference type="PANTHER" id="PTHR30055">
    <property type="entry name" value="HTH-TYPE TRANSCRIPTIONAL REGULATOR RUTR"/>
    <property type="match status" value="1"/>
</dbReference>
<evidence type="ECO:0000259" key="3">
    <source>
        <dbReference type="PROSITE" id="PS50977"/>
    </source>
</evidence>
<dbReference type="GO" id="GO:0000976">
    <property type="term" value="F:transcription cis-regulatory region binding"/>
    <property type="evidence" value="ECO:0007669"/>
    <property type="project" value="TreeGrafter"/>
</dbReference>
<dbReference type="InterPro" id="IPR036271">
    <property type="entry name" value="Tet_transcr_reg_TetR-rel_C_sf"/>
</dbReference>
<dbReference type="SUPFAM" id="SSF46689">
    <property type="entry name" value="Homeodomain-like"/>
    <property type="match status" value="1"/>
</dbReference>
<dbReference type="Pfam" id="PF00440">
    <property type="entry name" value="TetR_N"/>
    <property type="match status" value="1"/>
</dbReference>
<evidence type="ECO:0000313" key="4">
    <source>
        <dbReference type="EMBL" id="SDZ18873.1"/>
    </source>
</evidence>
<evidence type="ECO:0000313" key="5">
    <source>
        <dbReference type="Proteomes" id="UP000199632"/>
    </source>
</evidence>
<dbReference type="Proteomes" id="UP000199632">
    <property type="component" value="Unassembled WGS sequence"/>
</dbReference>
<accession>A0A1H3R054</accession>
<sequence length="206" mass="21657">MFTEPGRQLQLVHQGGFAHLYNLRMGNRESLIAGAKACLHDIGYTRTTARDIATAAGVSLAAIGYHFGSTRELLNQALMEALAEWGAELDSTLRATDGSNEALWAAVIASVRDQRPLWTTQFELAGQVDRLPEIHEFLVAGQRQGRAELAGLLGGGADGEEARLLGGLAQALLAGLAIQWLIDPDGALTAADLTAALKLAAAGSAT</sequence>
<reference evidence="5" key="1">
    <citation type="submission" date="2016-10" db="EMBL/GenBank/DDBJ databases">
        <authorList>
            <person name="Varghese N."/>
            <person name="Submissions S."/>
        </authorList>
    </citation>
    <scope>NUCLEOTIDE SEQUENCE [LARGE SCALE GENOMIC DNA]</scope>
    <source>
        <strain evidence="5">DSM 44718</strain>
    </source>
</reference>
<dbReference type="InterPro" id="IPR009057">
    <property type="entry name" value="Homeodomain-like_sf"/>
</dbReference>
<evidence type="ECO:0000256" key="2">
    <source>
        <dbReference type="PROSITE-ProRule" id="PRU00335"/>
    </source>
</evidence>
<name>A0A1H3R054_9ACTN</name>
<dbReference type="STRING" id="137265.SAMN05421684_3332"/>
<proteinExistence type="predicted"/>
<dbReference type="SUPFAM" id="SSF48498">
    <property type="entry name" value="Tetracyclin repressor-like, C-terminal domain"/>
    <property type="match status" value="1"/>
</dbReference>
<dbReference type="InterPro" id="IPR050109">
    <property type="entry name" value="HTH-type_TetR-like_transc_reg"/>
</dbReference>
<dbReference type="Gene3D" id="1.10.357.10">
    <property type="entry name" value="Tetracycline Repressor, domain 2"/>
    <property type="match status" value="1"/>
</dbReference>
<dbReference type="AlphaFoldDB" id="A0A1H3R054"/>
<protein>
    <submittedName>
        <fullName evidence="4">Transcriptional regulator, TetR family</fullName>
    </submittedName>
</protein>
<organism evidence="4 5">
    <name type="scientific">Asanoa ishikariensis</name>
    <dbReference type="NCBI Taxonomy" id="137265"/>
    <lineage>
        <taxon>Bacteria</taxon>
        <taxon>Bacillati</taxon>
        <taxon>Actinomycetota</taxon>
        <taxon>Actinomycetes</taxon>
        <taxon>Micromonosporales</taxon>
        <taxon>Micromonosporaceae</taxon>
        <taxon>Asanoa</taxon>
    </lineage>
</organism>
<gene>
    <name evidence="4" type="ORF">SAMN05421684_3332</name>
</gene>
<keyword evidence="1 2" id="KW-0238">DNA-binding</keyword>
<dbReference type="GO" id="GO:0003700">
    <property type="term" value="F:DNA-binding transcription factor activity"/>
    <property type="evidence" value="ECO:0007669"/>
    <property type="project" value="TreeGrafter"/>
</dbReference>
<dbReference type="EMBL" id="FNQB01000002">
    <property type="protein sequence ID" value="SDZ18873.1"/>
    <property type="molecule type" value="Genomic_DNA"/>
</dbReference>
<keyword evidence="5" id="KW-1185">Reference proteome</keyword>
<dbReference type="PANTHER" id="PTHR30055:SF219">
    <property type="entry name" value="TRANSCRIPTIONAL REGULATORY PROTEIN"/>
    <property type="match status" value="1"/>
</dbReference>